<name>A0ABP4H4A3_9ACTN</name>
<accession>A0ABP4H4A3</accession>
<evidence type="ECO:0000313" key="1">
    <source>
        <dbReference type="EMBL" id="GAA1249647.1"/>
    </source>
</evidence>
<comment type="caution">
    <text evidence="1">The sequence shown here is derived from an EMBL/GenBank/DDBJ whole genome shotgun (WGS) entry which is preliminary data.</text>
</comment>
<dbReference type="Proteomes" id="UP001500037">
    <property type="component" value="Unassembled WGS sequence"/>
</dbReference>
<dbReference type="EMBL" id="BAAALF010000087">
    <property type="protein sequence ID" value="GAA1249647.1"/>
    <property type="molecule type" value="Genomic_DNA"/>
</dbReference>
<sequence>MTERGSRRRDGAALERKIWSAGRPWTMGSILMVADGQWAVRTRGERSAPDSVVRERVADGGRIALTLEELARAVGSSWREADHEQHED</sequence>
<proteinExistence type="predicted"/>
<keyword evidence="2" id="KW-1185">Reference proteome</keyword>
<protein>
    <submittedName>
        <fullName evidence="1">Uncharacterized protein</fullName>
    </submittedName>
</protein>
<reference evidence="2" key="1">
    <citation type="journal article" date="2019" name="Int. J. Syst. Evol. Microbiol.">
        <title>The Global Catalogue of Microorganisms (GCM) 10K type strain sequencing project: providing services to taxonomists for standard genome sequencing and annotation.</title>
        <authorList>
            <consortium name="The Broad Institute Genomics Platform"/>
            <consortium name="The Broad Institute Genome Sequencing Center for Infectious Disease"/>
            <person name="Wu L."/>
            <person name="Ma J."/>
        </authorList>
    </citation>
    <scope>NUCLEOTIDE SEQUENCE [LARGE SCALE GENOMIC DNA]</scope>
    <source>
        <strain evidence="2">JCM 13004</strain>
    </source>
</reference>
<gene>
    <name evidence="1" type="ORF">GCM10009665_45560</name>
</gene>
<evidence type="ECO:0000313" key="2">
    <source>
        <dbReference type="Proteomes" id="UP001500037"/>
    </source>
</evidence>
<organism evidence="1 2">
    <name type="scientific">Kitasatospora nipponensis</name>
    <dbReference type="NCBI Taxonomy" id="258049"/>
    <lineage>
        <taxon>Bacteria</taxon>
        <taxon>Bacillati</taxon>
        <taxon>Actinomycetota</taxon>
        <taxon>Actinomycetes</taxon>
        <taxon>Kitasatosporales</taxon>
        <taxon>Streptomycetaceae</taxon>
        <taxon>Kitasatospora</taxon>
    </lineage>
</organism>